<dbReference type="PANTHER" id="PTHR30600">
    <property type="entry name" value="CYTOCHROME C PEROXIDASE-RELATED"/>
    <property type="match status" value="1"/>
</dbReference>
<comment type="caution">
    <text evidence="11">The sequence shown here is derived from an EMBL/GenBank/DDBJ whole genome shotgun (WGS) entry which is preliminary data.</text>
</comment>
<dbReference type="InterPro" id="IPR004852">
    <property type="entry name" value="Di-haem_cyt_c_peroxidsae"/>
</dbReference>
<dbReference type="SUPFAM" id="SSF46626">
    <property type="entry name" value="Cytochrome c"/>
    <property type="match status" value="2"/>
</dbReference>
<dbReference type="InterPro" id="IPR036909">
    <property type="entry name" value="Cyt_c-like_dom_sf"/>
</dbReference>
<keyword evidence="2 8" id="KW-0349">Heme</keyword>
<dbReference type="GO" id="GO:0042597">
    <property type="term" value="C:periplasmic space"/>
    <property type="evidence" value="ECO:0007669"/>
    <property type="project" value="UniProtKB-SubCell"/>
</dbReference>
<evidence type="ECO:0000256" key="4">
    <source>
        <dbReference type="ARBA" id="ARBA00022729"/>
    </source>
</evidence>
<evidence type="ECO:0000256" key="5">
    <source>
        <dbReference type="ARBA" id="ARBA00022764"/>
    </source>
</evidence>
<sequence length="352" mass="38366">MLLRILTIPVISTATLSLVCVVVLAGRHQADSGCVTTLDAQDALDVVGKRSSEQPMLRREPITPLVGKHDLPRSKVMLGKLLFNDVRLSGNNTLSCASCHNVSEGGDDGRPGSLGIDGQIGGLNAPTVLNSSLSIAQFWDGRAKDLYEQAPGPIHNPIEMGSNWDEVISKLNRDHDFVQEFRSVYPGGITADSIVDAIVAYEFALVTVDSPFDLYLKGDDDALSSDALDGYRLFKSAGCISCHQGQLVGGNMFQTFGVMKDFDDRFDASSELSNGRLNVTQRESDLHRFKIPSLRNVQLTAPYFHDGGTASLEEAIRIMAEFQLGESFSDKEIARIRAFLVSLTGQVEEDLR</sequence>
<evidence type="ECO:0000256" key="1">
    <source>
        <dbReference type="ARBA" id="ARBA00004418"/>
    </source>
</evidence>
<dbReference type="GO" id="GO:0046872">
    <property type="term" value="F:metal ion binding"/>
    <property type="evidence" value="ECO:0007669"/>
    <property type="project" value="UniProtKB-KW"/>
</dbReference>
<keyword evidence="3 9" id="KW-0479">Metal-binding</keyword>
<dbReference type="GO" id="GO:0020037">
    <property type="term" value="F:heme binding"/>
    <property type="evidence" value="ECO:0007669"/>
    <property type="project" value="InterPro"/>
</dbReference>
<gene>
    <name evidence="11" type="primary">ccp_1</name>
    <name evidence="11" type="ORF">Pla52n_03380</name>
</gene>
<organism evidence="11 12">
    <name type="scientific">Stieleria varia</name>
    <dbReference type="NCBI Taxonomy" id="2528005"/>
    <lineage>
        <taxon>Bacteria</taxon>
        <taxon>Pseudomonadati</taxon>
        <taxon>Planctomycetota</taxon>
        <taxon>Planctomycetia</taxon>
        <taxon>Pirellulales</taxon>
        <taxon>Pirellulaceae</taxon>
        <taxon>Stieleria</taxon>
    </lineage>
</organism>
<feature type="domain" description="Cytochrome c" evidence="10">
    <location>
        <begin position="225"/>
        <end position="344"/>
    </location>
</feature>
<dbReference type="Gene3D" id="1.10.760.10">
    <property type="entry name" value="Cytochrome c-like domain"/>
    <property type="match status" value="2"/>
</dbReference>
<keyword evidence="4" id="KW-0732">Signal</keyword>
<dbReference type="InterPro" id="IPR051395">
    <property type="entry name" value="Cytochrome_c_Peroxidase/MauG"/>
</dbReference>
<evidence type="ECO:0000256" key="9">
    <source>
        <dbReference type="PIRSR" id="PIRSR000294-2"/>
    </source>
</evidence>
<name>A0A5C6BB69_9BACT</name>
<dbReference type="Pfam" id="PF03150">
    <property type="entry name" value="CCP_MauG"/>
    <property type="match status" value="1"/>
</dbReference>
<dbReference type="EC" id="1.11.1.5" evidence="11"/>
<dbReference type="InterPro" id="IPR009056">
    <property type="entry name" value="Cyt_c-like_dom"/>
</dbReference>
<evidence type="ECO:0000256" key="7">
    <source>
        <dbReference type="ARBA" id="ARBA00023004"/>
    </source>
</evidence>
<feature type="binding site" description="axial binding residue" evidence="9">
    <location>
        <position position="243"/>
    </location>
    <ligand>
        <name>heme c</name>
        <dbReference type="ChEBI" id="CHEBI:61717"/>
        <label>2</label>
    </ligand>
    <ligandPart>
        <name>Fe</name>
        <dbReference type="ChEBI" id="CHEBI:18248"/>
    </ligandPart>
</feature>
<evidence type="ECO:0000313" key="11">
    <source>
        <dbReference type="EMBL" id="TWU07764.1"/>
    </source>
</evidence>
<dbReference type="AlphaFoldDB" id="A0A5C6BB69"/>
<keyword evidence="11" id="KW-0575">Peroxidase</keyword>
<keyword evidence="7 9" id="KW-0408">Iron</keyword>
<feature type="binding site" description="covalent" evidence="8">
    <location>
        <position position="239"/>
    </location>
    <ligand>
        <name>heme c</name>
        <dbReference type="ChEBI" id="CHEBI:61717"/>
        <label>2</label>
    </ligand>
</feature>
<evidence type="ECO:0000256" key="2">
    <source>
        <dbReference type="ARBA" id="ARBA00022617"/>
    </source>
</evidence>
<keyword evidence="12" id="KW-1185">Reference proteome</keyword>
<comment type="subcellular location">
    <subcellularLocation>
        <location evidence="1">Periplasm</location>
    </subcellularLocation>
</comment>
<feature type="binding site" description="covalent" evidence="8">
    <location>
        <position position="242"/>
    </location>
    <ligand>
        <name>heme c</name>
        <dbReference type="ChEBI" id="CHEBI:61717"/>
        <label>2</label>
    </ligand>
</feature>
<feature type="binding site" description="axial binding residue" evidence="9">
    <location>
        <position position="319"/>
    </location>
    <ligand>
        <name>heme c</name>
        <dbReference type="ChEBI" id="CHEBI:61717"/>
        <label>2</label>
    </ligand>
    <ligandPart>
        <name>Fe</name>
        <dbReference type="ChEBI" id="CHEBI:18248"/>
    </ligandPart>
</feature>
<feature type="binding site" description="covalent" evidence="8">
    <location>
        <position position="96"/>
    </location>
    <ligand>
        <name>heme c</name>
        <dbReference type="ChEBI" id="CHEBI:61717"/>
        <label>1</label>
    </ligand>
</feature>
<comment type="PTM">
    <text evidence="8">Binds 2 heme groups per subunit.</text>
</comment>
<proteinExistence type="predicted"/>
<dbReference type="GO" id="GO:0004130">
    <property type="term" value="F:cytochrome-c peroxidase activity"/>
    <property type="evidence" value="ECO:0007669"/>
    <property type="project" value="UniProtKB-EC"/>
</dbReference>
<dbReference type="RefSeq" id="WP_197454186.1">
    <property type="nucleotide sequence ID" value="NZ_CP151726.1"/>
</dbReference>
<accession>A0A5C6BB69</accession>
<dbReference type="PANTHER" id="PTHR30600:SF7">
    <property type="entry name" value="CYTOCHROME C PEROXIDASE-RELATED"/>
    <property type="match status" value="1"/>
</dbReference>
<dbReference type="PIRSF" id="PIRSF000294">
    <property type="entry name" value="Cytochrome-c_peroxidase"/>
    <property type="match status" value="1"/>
</dbReference>
<dbReference type="GO" id="GO:0009055">
    <property type="term" value="F:electron transfer activity"/>
    <property type="evidence" value="ECO:0007669"/>
    <property type="project" value="InterPro"/>
</dbReference>
<keyword evidence="5" id="KW-0574">Periplasm</keyword>
<keyword evidence="6 11" id="KW-0560">Oxidoreductase</keyword>
<evidence type="ECO:0000313" key="12">
    <source>
        <dbReference type="Proteomes" id="UP000320176"/>
    </source>
</evidence>
<feature type="binding site" description="covalent" evidence="8">
    <location>
        <position position="99"/>
    </location>
    <ligand>
        <name>heme c</name>
        <dbReference type="ChEBI" id="CHEBI:61717"/>
        <label>1</label>
    </ligand>
</feature>
<dbReference type="PROSITE" id="PS51007">
    <property type="entry name" value="CYTC"/>
    <property type="match status" value="2"/>
</dbReference>
<dbReference type="InterPro" id="IPR026259">
    <property type="entry name" value="MauG/Cytc_peroxidase"/>
</dbReference>
<evidence type="ECO:0000256" key="6">
    <source>
        <dbReference type="ARBA" id="ARBA00023002"/>
    </source>
</evidence>
<protein>
    <submittedName>
        <fullName evidence="11">Cytochrome c551 peroxidase</fullName>
        <ecNumber evidence="11">1.11.1.5</ecNumber>
    </submittedName>
</protein>
<feature type="binding site" description="axial binding residue" evidence="9">
    <location>
        <position position="100"/>
    </location>
    <ligand>
        <name>heme c</name>
        <dbReference type="ChEBI" id="CHEBI:61717"/>
        <label>1</label>
    </ligand>
    <ligandPart>
        <name>Fe</name>
        <dbReference type="ChEBI" id="CHEBI:18248"/>
    </ligandPart>
</feature>
<reference evidence="11 12" key="1">
    <citation type="submission" date="2019-02" db="EMBL/GenBank/DDBJ databases">
        <title>Deep-cultivation of Planctomycetes and their phenomic and genomic characterization uncovers novel biology.</title>
        <authorList>
            <person name="Wiegand S."/>
            <person name="Jogler M."/>
            <person name="Boedeker C."/>
            <person name="Pinto D."/>
            <person name="Vollmers J."/>
            <person name="Rivas-Marin E."/>
            <person name="Kohn T."/>
            <person name="Peeters S.H."/>
            <person name="Heuer A."/>
            <person name="Rast P."/>
            <person name="Oberbeckmann S."/>
            <person name="Bunk B."/>
            <person name="Jeske O."/>
            <person name="Meyerdierks A."/>
            <person name="Storesund J.E."/>
            <person name="Kallscheuer N."/>
            <person name="Luecker S."/>
            <person name="Lage O.M."/>
            <person name="Pohl T."/>
            <person name="Merkel B.J."/>
            <person name="Hornburger P."/>
            <person name="Mueller R.-W."/>
            <person name="Bruemmer F."/>
            <person name="Labrenz M."/>
            <person name="Spormann A.M."/>
            <person name="Op Den Camp H."/>
            <person name="Overmann J."/>
            <person name="Amann R."/>
            <person name="Jetten M.S.M."/>
            <person name="Mascher T."/>
            <person name="Medema M.H."/>
            <person name="Devos D.P."/>
            <person name="Kaster A.-K."/>
            <person name="Ovreas L."/>
            <person name="Rohde M."/>
            <person name="Galperin M.Y."/>
            <person name="Jogler C."/>
        </authorList>
    </citation>
    <scope>NUCLEOTIDE SEQUENCE [LARGE SCALE GENOMIC DNA]</scope>
    <source>
        <strain evidence="11 12">Pla52n</strain>
    </source>
</reference>
<evidence type="ECO:0000259" key="10">
    <source>
        <dbReference type="PROSITE" id="PS51007"/>
    </source>
</evidence>
<dbReference type="EMBL" id="SJPN01000001">
    <property type="protein sequence ID" value="TWU07764.1"/>
    <property type="molecule type" value="Genomic_DNA"/>
</dbReference>
<comment type="cofactor">
    <cofactor evidence="8">
        <name>heme</name>
        <dbReference type="ChEBI" id="CHEBI:30413"/>
    </cofactor>
    <text evidence="8">Binds 2 heme groups.</text>
</comment>
<feature type="domain" description="Cytochrome c" evidence="10">
    <location>
        <begin position="74"/>
        <end position="206"/>
    </location>
</feature>
<evidence type="ECO:0000256" key="8">
    <source>
        <dbReference type="PIRSR" id="PIRSR000294-1"/>
    </source>
</evidence>
<evidence type="ECO:0000256" key="3">
    <source>
        <dbReference type="ARBA" id="ARBA00022723"/>
    </source>
</evidence>
<dbReference type="Proteomes" id="UP000320176">
    <property type="component" value="Unassembled WGS sequence"/>
</dbReference>